<keyword evidence="5 7" id="KW-1133">Transmembrane helix</keyword>
<dbReference type="EMBL" id="BGZK01003638">
    <property type="protein sequence ID" value="GBP03270.1"/>
    <property type="molecule type" value="Genomic_DNA"/>
</dbReference>
<dbReference type="GO" id="GO:0005890">
    <property type="term" value="C:sodium:potassium-exchanging ATPase complex"/>
    <property type="evidence" value="ECO:0007669"/>
    <property type="project" value="InterPro"/>
</dbReference>
<evidence type="ECO:0000256" key="5">
    <source>
        <dbReference type="ARBA" id="ARBA00022989"/>
    </source>
</evidence>
<dbReference type="InterPro" id="IPR038702">
    <property type="entry name" value="Na/K_ATPase_sub_beta_sf"/>
</dbReference>
<dbReference type="Pfam" id="PF00287">
    <property type="entry name" value="Na_K-ATPase"/>
    <property type="match status" value="1"/>
</dbReference>
<dbReference type="OrthoDB" id="5912413at2759"/>
<keyword evidence="6 7" id="KW-0472">Membrane</keyword>
<dbReference type="Proteomes" id="UP000299102">
    <property type="component" value="Unassembled WGS sequence"/>
</dbReference>
<evidence type="ECO:0000256" key="1">
    <source>
        <dbReference type="ARBA" id="ARBA00004606"/>
    </source>
</evidence>
<evidence type="ECO:0000256" key="6">
    <source>
        <dbReference type="ARBA" id="ARBA00023136"/>
    </source>
</evidence>
<keyword evidence="3 7" id="KW-0812">Transmembrane</keyword>
<dbReference type="GO" id="GO:0006883">
    <property type="term" value="P:intracellular sodium ion homeostasis"/>
    <property type="evidence" value="ECO:0007669"/>
    <property type="project" value="TreeGrafter"/>
</dbReference>
<keyword evidence="4" id="KW-0735">Signal-anchor</keyword>
<dbReference type="PANTHER" id="PTHR11523">
    <property type="entry name" value="SODIUM/POTASSIUM-DEPENDENT ATPASE BETA SUBUNIT"/>
    <property type="match status" value="1"/>
</dbReference>
<dbReference type="PANTHER" id="PTHR11523:SF46">
    <property type="entry name" value="SODIUM_POTASSIUM-TRANSPORTING ATPASE SUBUNIT BETA-2"/>
    <property type="match status" value="1"/>
</dbReference>
<evidence type="ECO:0000313" key="8">
    <source>
        <dbReference type="EMBL" id="GBP03270.1"/>
    </source>
</evidence>
<dbReference type="GO" id="GO:1990573">
    <property type="term" value="P:potassium ion import across plasma membrane"/>
    <property type="evidence" value="ECO:0007669"/>
    <property type="project" value="TreeGrafter"/>
</dbReference>
<dbReference type="STRING" id="151549.A0A4C1SQ03"/>
<dbReference type="GO" id="GO:0001671">
    <property type="term" value="F:ATPase activator activity"/>
    <property type="evidence" value="ECO:0007669"/>
    <property type="project" value="TreeGrafter"/>
</dbReference>
<dbReference type="Gene3D" id="2.60.40.1660">
    <property type="entry name" value="Na, k-atpase alpha subunit"/>
    <property type="match status" value="1"/>
</dbReference>
<dbReference type="AlphaFoldDB" id="A0A4C1SQ03"/>
<comment type="subcellular location">
    <subcellularLocation>
        <location evidence="1">Membrane</location>
        <topology evidence="1">Single-pass type II membrane protein</topology>
    </subcellularLocation>
</comment>
<evidence type="ECO:0000256" key="7">
    <source>
        <dbReference type="SAM" id="Phobius"/>
    </source>
</evidence>
<accession>A0A4C1SQ03</accession>
<comment type="similarity">
    <text evidence="2">Belongs to the X(+)/potassium ATPases subunit beta family.</text>
</comment>
<name>A0A4C1SQ03_EUMVA</name>
<feature type="transmembrane region" description="Helical" evidence="7">
    <location>
        <begin position="48"/>
        <end position="70"/>
    </location>
</feature>
<evidence type="ECO:0000313" key="9">
    <source>
        <dbReference type="Proteomes" id="UP000299102"/>
    </source>
</evidence>
<reference evidence="8 9" key="1">
    <citation type="journal article" date="2019" name="Commun. Biol.">
        <title>The bagworm genome reveals a unique fibroin gene that provides high tensile strength.</title>
        <authorList>
            <person name="Kono N."/>
            <person name="Nakamura H."/>
            <person name="Ohtoshi R."/>
            <person name="Tomita M."/>
            <person name="Numata K."/>
            <person name="Arakawa K."/>
        </authorList>
    </citation>
    <scope>NUCLEOTIDE SEQUENCE [LARGE SCALE GENOMIC DNA]</scope>
</reference>
<evidence type="ECO:0000256" key="4">
    <source>
        <dbReference type="ARBA" id="ARBA00022968"/>
    </source>
</evidence>
<evidence type="ECO:0008006" key="10">
    <source>
        <dbReference type="Google" id="ProtNLM"/>
    </source>
</evidence>
<evidence type="ECO:0000256" key="2">
    <source>
        <dbReference type="ARBA" id="ARBA00005876"/>
    </source>
</evidence>
<dbReference type="GO" id="GO:0036376">
    <property type="term" value="P:sodium ion export across plasma membrane"/>
    <property type="evidence" value="ECO:0007669"/>
    <property type="project" value="TreeGrafter"/>
</dbReference>
<dbReference type="InterPro" id="IPR000402">
    <property type="entry name" value="Na/K_ATPase_sub_beta"/>
</dbReference>
<gene>
    <name evidence="8" type="ORF">EVAR_68936_1</name>
</gene>
<proteinExistence type="inferred from homology"/>
<comment type="caution">
    <text evidence="8">The sequence shown here is derived from an EMBL/GenBank/DDBJ whole genome shotgun (WGS) entry which is preliminary data.</text>
</comment>
<keyword evidence="9" id="KW-1185">Reference proteome</keyword>
<sequence>MSKRPIQQHACVEEFQIRRPKPFHWHTFLYNAEHGTVMNRSGSSWSRIGAFYVAFYGVLAALVAICMWAFSQTLDPRIPKWTLDGSLIGTNPGLGFRPLPPVDNVESTLIWYKGTHHENYRQWTDALDNFLAVYKIPGLTPGRGENISPCDYNQPPPAGRVCDVDIKVWSPCTKENNYSYHKSSPCIFLKLNKIYGWVPQFYNVSSDLPPKCL</sequence>
<protein>
    <recommendedName>
        <fullName evidence="10">Sodium/potassium-transporting ATPase subunit beta-2</fullName>
    </recommendedName>
</protein>
<evidence type="ECO:0000256" key="3">
    <source>
        <dbReference type="ARBA" id="ARBA00022692"/>
    </source>
</evidence>
<dbReference type="GO" id="GO:0030007">
    <property type="term" value="P:intracellular potassium ion homeostasis"/>
    <property type="evidence" value="ECO:0007669"/>
    <property type="project" value="TreeGrafter"/>
</dbReference>
<organism evidence="8 9">
    <name type="scientific">Eumeta variegata</name>
    <name type="common">Bagworm moth</name>
    <name type="synonym">Eumeta japonica</name>
    <dbReference type="NCBI Taxonomy" id="151549"/>
    <lineage>
        <taxon>Eukaryota</taxon>
        <taxon>Metazoa</taxon>
        <taxon>Ecdysozoa</taxon>
        <taxon>Arthropoda</taxon>
        <taxon>Hexapoda</taxon>
        <taxon>Insecta</taxon>
        <taxon>Pterygota</taxon>
        <taxon>Neoptera</taxon>
        <taxon>Endopterygota</taxon>
        <taxon>Lepidoptera</taxon>
        <taxon>Glossata</taxon>
        <taxon>Ditrysia</taxon>
        <taxon>Tineoidea</taxon>
        <taxon>Psychidae</taxon>
        <taxon>Oiketicinae</taxon>
        <taxon>Eumeta</taxon>
    </lineage>
</organism>